<organism evidence="1 2">
    <name type="scientific">Caerostris extrusa</name>
    <name type="common">Bark spider</name>
    <name type="synonym">Caerostris bankana</name>
    <dbReference type="NCBI Taxonomy" id="172846"/>
    <lineage>
        <taxon>Eukaryota</taxon>
        <taxon>Metazoa</taxon>
        <taxon>Ecdysozoa</taxon>
        <taxon>Arthropoda</taxon>
        <taxon>Chelicerata</taxon>
        <taxon>Arachnida</taxon>
        <taxon>Araneae</taxon>
        <taxon>Araneomorphae</taxon>
        <taxon>Entelegynae</taxon>
        <taxon>Araneoidea</taxon>
        <taxon>Araneidae</taxon>
        <taxon>Caerostris</taxon>
    </lineage>
</organism>
<dbReference type="Proteomes" id="UP001054945">
    <property type="component" value="Unassembled WGS sequence"/>
</dbReference>
<accession>A0AAV4N5N1</accession>
<gene>
    <name evidence="1" type="ORF">CEXT_86611</name>
</gene>
<comment type="caution">
    <text evidence="1">The sequence shown here is derived from an EMBL/GenBank/DDBJ whole genome shotgun (WGS) entry which is preliminary data.</text>
</comment>
<protein>
    <submittedName>
        <fullName evidence="1">Uncharacterized protein</fullName>
    </submittedName>
</protein>
<reference evidence="1 2" key="1">
    <citation type="submission" date="2021-06" db="EMBL/GenBank/DDBJ databases">
        <title>Caerostris extrusa draft genome.</title>
        <authorList>
            <person name="Kono N."/>
            <person name="Arakawa K."/>
        </authorList>
    </citation>
    <scope>NUCLEOTIDE SEQUENCE [LARGE SCALE GENOMIC DNA]</scope>
</reference>
<name>A0AAV4N5N1_CAEEX</name>
<evidence type="ECO:0000313" key="1">
    <source>
        <dbReference type="EMBL" id="GIX80008.1"/>
    </source>
</evidence>
<evidence type="ECO:0000313" key="2">
    <source>
        <dbReference type="Proteomes" id="UP001054945"/>
    </source>
</evidence>
<dbReference type="AlphaFoldDB" id="A0AAV4N5N1"/>
<proteinExistence type="predicted"/>
<sequence>MLQIQGWQKWHSSVSNGKAVEMFFNSGHMTSLILMILIAEKEKFDRTICINAKNFHRKLVHNKLKCWDPEAFRSRQRLDGPKNVQFLLCIEMEAEGSKTCMGT</sequence>
<dbReference type="EMBL" id="BPLR01002992">
    <property type="protein sequence ID" value="GIX80008.1"/>
    <property type="molecule type" value="Genomic_DNA"/>
</dbReference>
<keyword evidence="2" id="KW-1185">Reference proteome</keyword>